<reference evidence="3 4" key="1">
    <citation type="journal article" date="2019" name="Genome Biol. Evol.">
        <title>Insights into the evolution of the New World diploid cottons (Gossypium, subgenus Houzingenia) based on genome sequencing.</title>
        <authorList>
            <person name="Grover C.E."/>
            <person name="Arick M.A. 2nd"/>
            <person name="Thrash A."/>
            <person name="Conover J.L."/>
            <person name="Sanders W.S."/>
            <person name="Peterson D.G."/>
            <person name="Frelichowski J.E."/>
            <person name="Scheffler J.A."/>
            <person name="Scheffler B.E."/>
            <person name="Wendel J.F."/>
        </authorList>
    </citation>
    <scope>NUCLEOTIDE SEQUENCE [LARGE SCALE GENOMIC DNA]</scope>
    <source>
        <strain evidence="3">1</strain>
        <tissue evidence="3">Leaf</tissue>
    </source>
</reference>
<name>A0A7J9N275_GOSSC</name>
<dbReference type="EMBL" id="JABFAF010268026">
    <property type="protein sequence ID" value="MBA0877392.1"/>
    <property type="molecule type" value="Genomic_DNA"/>
</dbReference>
<comment type="caution">
    <text evidence="3">The sequence shown here is derived from an EMBL/GenBank/DDBJ whole genome shotgun (WGS) entry which is preliminary data.</text>
</comment>
<feature type="compositionally biased region" description="Polar residues" evidence="2">
    <location>
        <begin position="239"/>
        <end position="257"/>
    </location>
</feature>
<evidence type="ECO:0000313" key="3">
    <source>
        <dbReference type="EMBL" id="MBA0877392.1"/>
    </source>
</evidence>
<sequence>MTTTEYDWWWGKQINDSVPSSSTRPIEEHLQVFPTKLEIVKQDFEKKSSELRKRMEKLEEENIQLGLDVNVQKSRVAELERSLHQHRSRNFVIEWKASLTEIEEFKGNIEELDAVLQNCELRVELLEMNNEHWKEQLQHSQGQIRDKDHIMGKALTQVQEVADHLQTLAVQIDILSLRYESESDLGRELAWLLRKVKALNIRAMFIIRQLTQLLFGGIEKGKSTVINSGDDNEDPTYPQAVNYSTGSSSNPEDNSTNPVVLDLDDMAEIDRAIIEFPKQLEDWCKWLDHVTDMTPDRITLQNMEKKQNESFRQYAQRWREVAIQTQPPLLEKEAKMFINTLKAPFINHMLGSATKSFLDIVMFKEMLKNVVKSGKINGGKR</sequence>
<proteinExistence type="predicted"/>
<dbReference type="PANTHER" id="PTHR32108:SF5">
    <property type="entry name" value="DYNACTIN SUBUNIT 1-LIKE"/>
    <property type="match status" value="1"/>
</dbReference>
<evidence type="ECO:0000256" key="2">
    <source>
        <dbReference type="SAM" id="MobiDB-lite"/>
    </source>
</evidence>
<feature type="coiled-coil region" evidence="1">
    <location>
        <begin position="102"/>
        <end position="143"/>
    </location>
</feature>
<accession>A0A7J9N275</accession>
<feature type="region of interest" description="Disordered" evidence="2">
    <location>
        <begin position="226"/>
        <end position="257"/>
    </location>
</feature>
<dbReference type="Gene3D" id="1.10.287.1490">
    <property type="match status" value="1"/>
</dbReference>
<dbReference type="Proteomes" id="UP000593576">
    <property type="component" value="Unassembled WGS sequence"/>
</dbReference>
<dbReference type="AlphaFoldDB" id="A0A7J9N275"/>
<organism evidence="3 4">
    <name type="scientific">Gossypium schwendimanii</name>
    <name type="common">Cotton</name>
    <dbReference type="NCBI Taxonomy" id="34291"/>
    <lineage>
        <taxon>Eukaryota</taxon>
        <taxon>Viridiplantae</taxon>
        <taxon>Streptophyta</taxon>
        <taxon>Embryophyta</taxon>
        <taxon>Tracheophyta</taxon>
        <taxon>Spermatophyta</taxon>
        <taxon>Magnoliopsida</taxon>
        <taxon>eudicotyledons</taxon>
        <taxon>Gunneridae</taxon>
        <taxon>Pentapetalae</taxon>
        <taxon>rosids</taxon>
        <taxon>malvids</taxon>
        <taxon>Malvales</taxon>
        <taxon>Malvaceae</taxon>
        <taxon>Malvoideae</taxon>
        <taxon>Gossypium</taxon>
    </lineage>
</organism>
<feature type="coiled-coil region" evidence="1">
    <location>
        <begin position="41"/>
        <end position="68"/>
    </location>
</feature>
<evidence type="ECO:0008006" key="5">
    <source>
        <dbReference type="Google" id="ProtNLM"/>
    </source>
</evidence>
<dbReference type="PANTHER" id="PTHR32108">
    <property type="entry name" value="DNA-DIRECTED RNA POLYMERASE SUBUNIT ALPHA"/>
    <property type="match status" value="1"/>
</dbReference>
<evidence type="ECO:0000256" key="1">
    <source>
        <dbReference type="SAM" id="Coils"/>
    </source>
</evidence>
<protein>
    <recommendedName>
        <fullName evidence="5">Retrotransposon gag domain-containing protein</fullName>
    </recommendedName>
</protein>
<dbReference type="OrthoDB" id="1002091at2759"/>
<evidence type="ECO:0000313" key="4">
    <source>
        <dbReference type="Proteomes" id="UP000593576"/>
    </source>
</evidence>
<keyword evidence="1" id="KW-0175">Coiled coil</keyword>
<keyword evidence="4" id="KW-1185">Reference proteome</keyword>
<gene>
    <name evidence="3" type="ORF">Goshw_017552</name>
</gene>